<dbReference type="InterPro" id="IPR052716">
    <property type="entry name" value="MOSC_domain"/>
</dbReference>
<dbReference type="AlphaFoldDB" id="A0A2L2XCP5"/>
<comment type="caution">
    <text evidence="2">The sequence shown here is derived from an EMBL/GenBank/DDBJ whole genome shotgun (WGS) entry which is preliminary data.</text>
</comment>
<dbReference type="InterPro" id="IPR005302">
    <property type="entry name" value="MoCF_Sase_C"/>
</dbReference>
<dbReference type="Gene3D" id="2.40.33.20">
    <property type="entry name" value="PK beta-barrel domain-like"/>
    <property type="match status" value="1"/>
</dbReference>
<sequence length="166" mass="18044">MLLLLLISYSKLSGEGKVNVGRVLSINISSVKGIEKNSIEKVDLIEGWGLAGDAHGGDWDRQVSIFPVEALEKVPPLKRDEVLNGGYTENFTISGVELSELTVGKLVEIGQAVVKILHIGKEEFKEHGRPYIVSREGRFGRVVKGGQVKVGDGVRLAVLHNSDQCI</sequence>
<organism evidence="2 3">
    <name type="scientific">Desulfocucumis palustris</name>
    <dbReference type="NCBI Taxonomy" id="1898651"/>
    <lineage>
        <taxon>Bacteria</taxon>
        <taxon>Bacillati</taxon>
        <taxon>Bacillota</taxon>
        <taxon>Clostridia</taxon>
        <taxon>Eubacteriales</taxon>
        <taxon>Desulfocucumaceae</taxon>
        <taxon>Desulfocucumis</taxon>
    </lineage>
</organism>
<accession>A0A2L2XCP5</accession>
<dbReference type="GO" id="GO:0030170">
    <property type="term" value="F:pyridoxal phosphate binding"/>
    <property type="evidence" value="ECO:0007669"/>
    <property type="project" value="InterPro"/>
</dbReference>
<dbReference type="GO" id="GO:0003824">
    <property type="term" value="F:catalytic activity"/>
    <property type="evidence" value="ECO:0007669"/>
    <property type="project" value="InterPro"/>
</dbReference>
<protein>
    <submittedName>
        <fullName evidence="2">MOSC domain protein</fullName>
    </submittedName>
</protein>
<reference evidence="3" key="1">
    <citation type="submission" date="2018-02" db="EMBL/GenBank/DDBJ databases">
        <title>Genome sequence of Desulfocucumis palustris strain NAW-5.</title>
        <authorList>
            <person name="Watanabe M."/>
            <person name="Kojima H."/>
            <person name="Fukui M."/>
        </authorList>
    </citation>
    <scope>NUCLEOTIDE SEQUENCE [LARGE SCALE GENOMIC DNA]</scope>
    <source>
        <strain evidence="3">NAW-5</strain>
    </source>
</reference>
<dbReference type="PANTHER" id="PTHR36930:SF1">
    <property type="entry name" value="MOSC DOMAIN-CONTAINING PROTEIN"/>
    <property type="match status" value="1"/>
</dbReference>
<evidence type="ECO:0000313" key="3">
    <source>
        <dbReference type="Proteomes" id="UP000239549"/>
    </source>
</evidence>
<dbReference type="InterPro" id="IPR011037">
    <property type="entry name" value="Pyrv_Knase-like_insert_dom_sf"/>
</dbReference>
<dbReference type="PROSITE" id="PS51340">
    <property type="entry name" value="MOSC"/>
    <property type="match status" value="1"/>
</dbReference>
<feature type="domain" description="MOSC" evidence="1">
    <location>
        <begin position="37"/>
        <end position="157"/>
    </location>
</feature>
<dbReference type="EMBL" id="BFAV01000102">
    <property type="protein sequence ID" value="GBF33483.1"/>
    <property type="molecule type" value="Genomic_DNA"/>
</dbReference>
<dbReference type="SUPFAM" id="SSF50800">
    <property type="entry name" value="PK beta-barrel domain-like"/>
    <property type="match status" value="1"/>
</dbReference>
<proteinExistence type="predicted"/>
<dbReference type="PANTHER" id="PTHR36930">
    <property type="entry name" value="METAL-SULFUR CLUSTER BIOSYNTHESIS PROTEINS YUAD-RELATED"/>
    <property type="match status" value="1"/>
</dbReference>
<evidence type="ECO:0000313" key="2">
    <source>
        <dbReference type="EMBL" id="GBF33483.1"/>
    </source>
</evidence>
<dbReference type="Proteomes" id="UP000239549">
    <property type="component" value="Unassembled WGS sequence"/>
</dbReference>
<gene>
    <name evidence="2" type="ORF">DCCM_2585</name>
</gene>
<evidence type="ECO:0000259" key="1">
    <source>
        <dbReference type="PROSITE" id="PS51340"/>
    </source>
</evidence>
<dbReference type="GO" id="GO:0030151">
    <property type="term" value="F:molybdenum ion binding"/>
    <property type="evidence" value="ECO:0007669"/>
    <property type="project" value="InterPro"/>
</dbReference>
<keyword evidence="3" id="KW-1185">Reference proteome</keyword>
<name>A0A2L2XCP5_9FIRM</name>